<dbReference type="EMBL" id="LCKQ01000013">
    <property type="protein sequence ID" value="KKU03683.1"/>
    <property type="molecule type" value="Genomic_DNA"/>
</dbReference>
<evidence type="ECO:0000313" key="1">
    <source>
        <dbReference type="EMBL" id="KKU03683.1"/>
    </source>
</evidence>
<gene>
    <name evidence="1" type="ORF">UX03_C0013G0041</name>
</gene>
<accession>A0A0G1PE49</accession>
<organism evidence="1 2">
    <name type="scientific">Candidatus Woesebacteria bacterium GW2011_GWE1_45_18</name>
    <dbReference type="NCBI Taxonomy" id="1618598"/>
    <lineage>
        <taxon>Bacteria</taxon>
        <taxon>Candidatus Woeseibacteriota</taxon>
    </lineage>
</organism>
<reference evidence="1 2" key="1">
    <citation type="journal article" date="2015" name="Nature">
        <title>rRNA introns, odd ribosomes, and small enigmatic genomes across a large radiation of phyla.</title>
        <authorList>
            <person name="Brown C.T."/>
            <person name="Hug L.A."/>
            <person name="Thomas B.C."/>
            <person name="Sharon I."/>
            <person name="Castelle C.J."/>
            <person name="Singh A."/>
            <person name="Wilkins M.J."/>
            <person name="Williams K.H."/>
            <person name="Banfield J.F."/>
        </authorList>
    </citation>
    <scope>NUCLEOTIDE SEQUENCE [LARGE SCALE GENOMIC DNA]</scope>
</reference>
<dbReference type="Gene3D" id="3.40.430.10">
    <property type="entry name" value="Dihydrofolate Reductase, subunit A"/>
    <property type="match status" value="1"/>
</dbReference>
<name>A0A0G1PE49_9BACT</name>
<dbReference type="Proteomes" id="UP000034086">
    <property type="component" value="Unassembled WGS sequence"/>
</dbReference>
<protein>
    <submittedName>
        <fullName evidence="1">Uncharacterized protein</fullName>
    </submittedName>
</protein>
<proteinExistence type="predicted"/>
<sequence>MPEGKQKELEKDIQRFEDEGGFVPDASLENARINGLETTLVQMEEGHYLTGNHNLKEVYERVKDKLGRPLVYTSYVADLNGVVGIEGVGGPPKEIKNDFDWECFQEHQSQADIIITATGHMNRVEKLGGKAQNVLSQFDKGQPFEKFGDWRLEHGYKRRNPDVAVVSRSLDFNFPDALTQGERRVFIFTTHEMENSEKARNFRERDAIVVGAGEEEVDGKVMIERLGEEGYGLIMHTTTPKILEGLPLDRFYVAQVQREILGDPNKFITIPINQNTPEEVNLSGTRFKLTESFVHEGAKAKDDKIITQRFLVYDSGPFQEALNS</sequence>
<evidence type="ECO:0000313" key="2">
    <source>
        <dbReference type="Proteomes" id="UP000034086"/>
    </source>
</evidence>
<dbReference type="InterPro" id="IPR024072">
    <property type="entry name" value="DHFR-like_dom_sf"/>
</dbReference>
<dbReference type="AlphaFoldDB" id="A0A0G1PE49"/>
<comment type="caution">
    <text evidence="1">The sequence shown here is derived from an EMBL/GenBank/DDBJ whole genome shotgun (WGS) entry which is preliminary data.</text>
</comment>
<dbReference type="SUPFAM" id="SSF53597">
    <property type="entry name" value="Dihydrofolate reductase-like"/>
    <property type="match status" value="1"/>
</dbReference>